<protein>
    <submittedName>
        <fullName evidence="2">Uncharacterized protein</fullName>
    </submittedName>
</protein>
<dbReference type="Proteomes" id="UP000199706">
    <property type="component" value="Unassembled WGS sequence"/>
</dbReference>
<gene>
    <name evidence="2" type="ORF">SAMN05216466_10373</name>
</gene>
<sequence>MIPSRYGRRSRWLRTPNQPAIAAFLAAVASVAMTAALATPAPQIAPPNCSAEVASINSALQTAHLPALCERCTARLAQTLVSLYANGTLPGFYRSADSANWDDPQRRPAMLSGLSLAHISDGKDFAADIDSGYGPRGVLRLRYTAGNQPIEVTTNDHRVSIPVTYCTSGDTH</sequence>
<keyword evidence="1" id="KW-0732">Signal</keyword>
<dbReference type="OrthoDB" id="9103687at2"/>
<evidence type="ECO:0000256" key="1">
    <source>
        <dbReference type="SAM" id="SignalP"/>
    </source>
</evidence>
<feature type="signal peptide" evidence="1">
    <location>
        <begin position="1"/>
        <end position="38"/>
    </location>
</feature>
<dbReference type="AlphaFoldDB" id="A0A1G7TLG8"/>
<evidence type="ECO:0000313" key="3">
    <source>
        <dbReference type="Proteomes" id="UP000199706"/>
    </source>
</evidence>
<reference evidence="2 3" key="1">
    <citation type="submission" date="2016-10" db="EMBL/GenBank/DDBJ databases">
        <authorList>
            <person name="de Groot N.N."/>
        </authorList>
    </citation>
    <scope>NUCLEOTIDE SEQUENCE [LARGE SCALE GENOMIC DNA]</scope>
    <source>
        <strain evidence="2 3">LMG 2247</strain>
    </source>
</reference>
<name>A0A1G7TLG8_9BURK</name>
<proteinExistence type="predicted"/>
<evidence type="ECO:0000313" key="2">
    <source>
        <dbReference type="EMBL" id="SDG36177.1"/>
    </source>
</evidence>
<organism evidence="2 3">
    <name type="scientific">Paraburkholderia phenazinium</name>
    <dbReference type="NCBI Taxonomy" id="60549"/>
    <lineage>
        <taxon>Bacteria</taxon>
        <taxon>Pseudomonadati</taxon>
        <taxon>Pseudomonadota</taxon>
        <taxon>Betaproteobacteria</taxon>
        <taxon>Burkholderiales</taxon>
        <taxon>Burkholderiaceae</taxon>
        <taxon>Paraburkholderia</taxon>
    </lineage>
</organism>
<dbReference type="RefSeq" id="WP_090683122.1">
    <property type="nucleotide sequence ID" value="NZ_CADERL010000022.1"/>
</dbReference>
<feature type="chain" id="PRO_5011724159" evidence="1">
    <location>
        <begin position="39"/>
        <end position="172"/>
    </location>
</feature>
<dbReference type="EMBL" id="FNCJ01000003">
    <property type="protein sequence ID" value="SDG36177.1"/>
    <property type="molecule type" value="Genomic_DNA"/>
</dbReference>
<accession>A0A1G7TLG8</accession>